<name>A0A814DRC2_9BILA</name>
<proteinExistence type="predicted"/>
<feature type="compositionally biased region" description="Polar residues" evidence="1">
    <location>
        <begin position="149"/>
        <end position="167"/>
    </location>
</feature>
<feature type="compositionally biased region" description="Polar residues" evidence="1">
    <location>
        <begin position="1"/>
        <end position="22"/>
    </location>
</feature>
<comment type="caution">
    <text evidence="2">The sequence shown here is derived from an EMBL/GenBank/DDBJ whole genome shotgun (WGS) entry which is preliminary data.</text>
</comment>
<dbReference type="PRINTS" id="PR02038">
    <property type="entry name" value="AURORABORA"/>
</dbReference>
<accession>A0A814DRC2</accession>
<dbReference type="OrthoDB" id="10011297at2759"/>
<feature type="region of interest" description="Disordered" evidence="1">
    <location>
        <begin position="256"/>
        <end position="307"/>
    </location>
</feature>
<feature type="region of interest" description="Disordered" evidence="1">
    <location>
        <begin position="1"/>
        <end position="24"/>
    </location>
</feature>
<feature type="compositionally biased region" description="Low complexity" evidence="1">
    <location>
        <begin position="168"/>
        <end position="180"/>
    </location>
</feature>
<evidence type="ECO:0000313" key="2">
    <source>
        <dbReference type="EMBL" id="CAF0961919.1"/>
    </source>
</evidence>
<gene>
    <name evidence="2" type="ORF">VCS650_LOCUS12648</name>
</gene>
<protein>
    <submittedName>
        <fullName evidence="2">Uncharacterized protein</fullName>
    </submittedName>
</protein>
<organism evidence="2 3">
    <name type="scientific">Adineta steineri</name>
    <dbReference type="NCBI Taxonomy" id="433720"/>
    <lineage>
        <taxon>Eukaryota</taxon>
        <taxon>Metazoa</taxon>
        <taxon>Spiralia</taxon>
        <taxon>Gnathifera</taxon>
        <taxon>Rotifera</taxon>
        <taxon>Eurotatoria</taxon>
        <taxon>Bdelloidea</taxon>
        <taxon>Adinetida</taxon>
        <taxon>Adinetidae</taxon>
        <taxon>Adineta</taxon>
    </lineage>
</organism>
<evidence type="ECO:0000256" key="1">
    <source>
        <dbReference type="SAM" id="MobiDB-lite"/>
    </source>
</evidence>
<dbReference type="Pfam" id="PF15280">
    <property type="entry name" value="BORA_N"/>
    <property type="match status" value="1"/>
</dbReference>
<reference evidence="2" key="1">
    <citation type="submission" date="2021-02" db="EMBL/GenBank/DDBJ databases">
        <authorList>
            <person name="Nowell W R."/>
        </authorList>
    </citation>
    <scope>NUCLEOTIDE SEQUENCE</scope>
</reference>
<dbReference type="EMBL" id="CAJNON010000098">
    <property type="protein sequence ID" value="CAF0961919.1"/>
    <property type="molecule type" value="Genomic_DNA"/>
</dbReference>
<dbReference type="AlphaFoldDB" id="A0A814DRC2"/>
<sequence>MKDSLSSSVSMLQHDTNYSQEQKTPDYRLISNPFDSPTSVHLKQRLASFSIFNEQQENNSVADILSIERRAQVYPHQLSEHIVQIDTSLFIFNEQQENNSVADILSIERRAQVYPHQLSEHIVQIDTSLFNEERRDRYQRASDHFCQTQLDLPTPVTSNNIPKTKNQSWSSSSSSSSNSSLNHTRTTRHMGCQTRLSLPPAADLDSLIQSFASNSDQDEPIVTISNSSLNMSQIRRKLFSDEDDLLDETPLIVQPRRSSLFDHEQRSSSPSQQQYRESQPFRHTKPITPDCSPIPLKTSTNSTKNSQQHFITVTPQQEAVVMTSVSRPTRHLSVLSSPITNMSIGSPIIHTYQMPSDYARQLLDNALADLMECSM</sequence>
<evidence type="ECO:0000313" key="3">
    <source>
        <dbReference type="Proteomes" id="UP000663891"/>
    </source>
</evidence>
<feature type="compositionally biased region" description="Polar residues" evidence="1">
    <location>
        <begin position="297"/>
        <end position="307"/>
    </location>
</feature>
<dbReference type="Proteomes" id="UP000663891">
    <property type="component" value="Unassembled WGS sequence"/>
</dbReference>
<feature type="region of interest" description="Disordered" evidence="1">
    <location>
        <begin position="149"/>
        <end position="190"/>
    </location>
</feature>
<dbReference type="InterPro" id="IPR023252">
    <property type="entry name" value="Aurora_borealis_protein"/>
</dbReference>
<feature type="compositionally biased region" description="Low complexity" evidence="1">
    <location>
        <begin position="267"/>
        <end position="278"/>
    </location>
</feature>